<dbReference type="GO" id="GO:0030313">
    <property type="term" value="C:cell envelope"/>
    <property type="evidence" value="ECO:0007669"/>
    <property type="project" value="UniProtKB-SubCell"/>
</dbReference>
<gene>
    <name evidence="6" type="ORF">C1A40_05890</name>
</gene>
<dbReference type="GO" id="GO:0016491">
    <property type="term" value="F:oxidoreductase activity"/>
    <property type="evidence" value="ECO:0007669"/>
    <property type="project" value="InterPro"/>
</dbReference>
<dbReference type="Gene3D" id="3.40.30.10">
    <property type="entry name" value="Glutaredoxin"/>
    <property type="match status" value="1"/>
</dbReference>
<dbReference type="PANTHER" id="PTHR42852:SF6">
    <property type="entry name" value="THIOL:DISULFIDE INTERCHANGE PROTEIN DSBE"/>
    <property type="match status" value="1"/>
</dbReference>
<dbReference type="KEGG" id="taj:C1A40_05890"/>
<evidence type="ECO:0000313" key="6">
    <source>
        <dbReference type="EMBL" id="AUS07278.1"/>
    </source>
</evidence>
<dbReference type="InterPro" id="IPR050553">
    <property type="entry name" value="Thioredoxin_ResA/DsbE_sf"/>
</dbReference>
<dbReference type="OrthoDB" id="6399635at2"/>
<dbReference type="CDD" id="cd02966">
    <property type="entry name" value="TlpA_like_family"/>
    <property type="match status" value="1"/>
</dbReference>
<keyword evidence="4" id="KW-0676">Redox-active center</keyword>
<keyword evidence="3" id="KW-1015">Disulfide bond</keyword>
<evidence type="ECO:0000256" key="1">
    <source>
        <dbReference type="ARBA" id="ARBA00004196"/>
    </source>
</evidence>
<name>A0A2I7SN18_9FLAO</name>
<dbReference type="SUPFAM" id="SSF52833">
    <property type="entry name" value="Thioredoxin-like"/>
    <property type="match status" value="1"/>
</dbReference>
<evidence type="ECO:0000313" key="7">
    <source>
        <dbReference type="Proteomes" id="UP000236592"/>
    </source>
</evidence>
<evidence type="ECO:0000256" key="3">
    <source>
        <dbReference type="ARBA" id="ARBA00023157"/>
    </source>
</evidence>
<evidence type="ECO:0000259" key="5">
    <source>
        <dbReference type="PROSITE" id="PS51352"/>
    </source>
</evidence>
<keyword evidence="2" id="KW-0201">Cytochrome c-type biogenesis</keyword>
<dbReference type="EMBL" id="CP025938">
    <property type="protein sequence ID" value="AUS07278.1"/>
    <property type="molecule type" value="Genomic_DNA"/>
</dbReference>
<evidence type="ECO:0000256" key="2">
    <source>
        <dbReference type="ARBA" id="ARBA00022748"/>
    </source>
</evidence>
<dbReference type="InterPro" id="IPR036249">
    <property type="entry name" value="Thioredoxin-like_sf"/>
</dbReference>
<feature type="domain" description="Thioredoxin" evidence="5">
    <location>
        <begin position="293"/>
        <end position="436"/>
    </location>
</feature>
<organism evidence="6 7">
    <name type="scientific">Pseudotamlana carrageenivorans</name>
    <dbReference type="NCBI Taxonomy" id="2069432"/>
    <lineage>
        <taxon>Bacteria</taxon>
        <taxon>Pseudomonadati</taxon>
        <taxon>Bacteroidota</taxon>
        <taxon>Flavobacteriia</taxon>
        <taxon>Flavobacteriales</taxon>
        <taxon>Flavobacteriaceae</taxon>
        <taxon>Pseudotamlana</taxon>
    </lineage>
</organism>
<proteinExistence type="predicted"/>
<dbReference type="GO" id="GO:0016209">
    <property type="term" value="F:antioxidant activity"/>
    <property type="evidence" value="ECO:0007669"/>
    <property type="project" value="InterPro"/>
</dbReference>
<dbReference type="AlphaFoldDB" id="A0A2I7SN18"/>
<reference evidence="7" key="1">
    <citation type="submission" date="2018-01" db="EMBL/GenBank/DDBJ databases">
        <title>Complete genome of Tamlana sp. UJ94.</title>
        <authorList>
            <person name="Jung J."/>
            <person name="Chung D."/>
            <person name="Bae S.S."/>
            <person name="Baek K."/>
        </authorList>
    </citation>
    <scope>NUCLEOTIDE SEQUENCE [LARGE SCALE GENOMIC DNA]</scope>
    <source>
        <strain evidence="7">UJ94</strain>
    </source>
</reference>
<dbReference type="InterPro" id="IPR000866">
    <property type="entry name" value="AhpC/TSA"/>
</dbReference>
<comment type="subcellular location">
    <subcellularLocation>
        <location evidence="1">Cell envelope</location>
    </subcellularLocation>
</comment>
<dbReference type="PROSITE" id="PS51352">
    <property type="entry name" value="THIOREDOXIN_2"/>
    <property type="match status" value="1"/>
</dbReference>
<dbReference type="Pfam" id="PF00578">
    <property type="entry name" value="AhpC-TSA"/>
    <property type="match status" value="1"/>
</dbReference>
<protein>
    <submittedName>
        <fullName evidence="6">TlpA family protein disulfide reductase</fullName>
    </submittedName>
</protein>
<sequence length="436" mass="49308">MPVLMFGQHSIKGTFTPAQDYNVALLYKVTPTISEYITSTEVNSEGKFGFLLDSTATKGVYRVVYAIPQEDFNFDVIYNGKEDIELKFNSETGVKFTKSAENKMLTSYQNSMSAVVHSISNYYASEKKDTTALKGIFKAQGQAQLSYEKAASGTLALHFIKANKPYIPTKALSAQNYIAKLKTHYFDYVDFTNPILQSSSFLEEKMLNYVFGMTSKDLNEIDNYKANIDVVYKAMAKAPNEVKRMLLLDLWQEMVDLKQEKTANYISDKYLHDIGLALEDRELVNALNAYKRVSLGNMAPDFELSVTENGKKINKKLSQLNVAKQYILVFWNSSCSHCLDEIPQLKTFANTLEKGEVKVVAVGLEADEEIEAWKKEIKKYPEFIHVLGSGKWGSKIGKTYGIVETPTYFILNAQKVIVNKPEDIDEVVAFFELDDE</sequence>
<dbReference type="GO" id="GO:0017004">
    <property type="term" value="P:cytochrome complex assembly"/>
    <property type="evidence" value="ECO:0007669"/>
    <property type="project" value="UniProtKB-KW"/>
</dbReference>
<keyword evidence="7" id="KW-1185">Reference proteome</keyword>
<dbReference type="Proteomes" id="UP000236592">
    <property type="component" value="Chromosome"/>
</dbReference>
<dbReference type="PANTHER" id="PTHR42852">
    <property type="entry name" value="THIOL:DISULFIDE INTERCHANGE PROTEIN DSBE"/>
    <property type="match status" value="1"/>
</dbReference>
<accession>A0A2I7SN18</accession>
<dbReference type="InterPro" id="IPR013766">
    <property type="entry name" value="Thioredoxin_domain"/>
</dbReference>
<evidence type="ECO:0000256" key="4">
    <source>
        <dbReference type="ARBA" id="ARBA00023284"/>
    </source>
</evidence>